<dbReference type="Proteomes" id="UP001207408">
    <property type="component" value="Unassembled WGS sequence"/>
</dbReference>
<feature type="domain" description="Methyltransferase type 11" evidence="1">
    <location>
        <begin position="92"/>
        <end position="187"/>
    </location>
</feature>
<evidence type="ECO:0000313" key="3">
    <source>
        <dbReference type="Proteomes" id="UP001207408"/>
    </source>
</evidence>
<dbReference type="GO" id="GO:0008757">
    <property type="term" value="F:S-adenosylmethionine-dependent methyltransferase activity"/>
    <property type="evidence" value="ECO:0007669"/>
    <property type="project" value="InterPro"/>
</dbReference>
<proteinExistence type="predicted"/>
<reference evidence="2" key="1">
    <citation type="submission" date="2022-10" db="EMBL/GenBank/DDBJ databases">
        <authorList>
            <person name="Yu W.X."/>
        </authorList>
    </citation>
    <scope>NUCLEOTIDE SEQUENCE</scope>
    <source>
        <strain evidence="2">D04</strain>
    </source>
</reference>
<keyword evidence="2" id="KW-0489">Methyltransferase</keyword>
<sequence>MLFYFIRFVQKVINAHFKILRFIWHWFYKLNILIEAFWLSVLSEKKLYYLLQKFYQKNARYRSDETTTQGPFSWEQKIIDKYPIANSNIVIVGAGGGREAYMLSKIGCQINAFEADLAMANYAKSFFKEKNLPVNFTQLPINTIPSAKCDVFWLGWGVYTHFIGKTKRVEILKEINHNLKENGLIIISFWAEKRNADTIQTVDRIAKKINKRTVELGESFKNGMWAKYYTRTQITEEARLAGLSVDLISNEEYGHAVLKPDNSNQPINLVKNP</sequence>
<name>A0AAE3MFN3_9BACT</name>
<keyword evidence="3" id="KW-1185">Reference proteome</keyword>
<dbReference type="EMBL" id="JAPDPI010000029">
    <property type="protein sequence ID" value="MCW3806742.1"/>
    <property type="molecule type" value="Genomic_DNA"/>
</dbReference>
<dbReference type="InterPro" id="IPR013216">
    <property type="entry name" value="Methyltransf_11"/>
</dbReference>
<dbReference type="SUPFAM" id="SSF53335">
    <property type="entry name" value="S-adenosyl-L-methionine-dependent methyltransferases"/>
    <property type="match status" value="1"/>
</dbReference>
<gene>
    <name evidence="2" type="ORF">OM074_13985</name>
</gene>
<protein>
    <submittedName>
        <fullName evidence="2">Class I SAM-dependent methyltransferase</fullName>
    </submittedName>
</protein>
<dbReference type="RefSeq" id="WP_301200455.1">
    <property type="nucleotide sequence ID" value="NZ_JAPDPI010000029.1"/>
</dbReference>
<dbReference type="GO" id="GO:0032259">
    <property type="term" value="P:methylation"/>
    <property type="evidence" value="ECO:0007669"/>
    <property type="project" value="UniProtKB-KW"/>
</dbReference>
<organism evidence="2 3">
    <name type="scientific">Plebeiibacterium marinum</name>
    <dbReference type="NCBI Taxonomy" id="2992111"/>
    <lineage>
        <taxon>Bacteria</taxon>
        <taxon>Pseudomonadati</taxon>
        <taxon>Bacteroidota</taxon>
        <taxon>Bacteroidia</taxon>
        <taxon>Marinilabiliales</taxon>
        <taxon>Marinilabiliaceae</taxon>
        <taxon>Plebeiibacterium</taxon>
    </lineage>
</organism>
<keyword evidence="2" id="KW-0808">Transferase</keyword>
<accession>A0AAE3MFN3</accession>
<dbReference type="Gene3D" id="3.40.50.150">
    <property type="entry name" value="Vaccinia Virus protein VP39"/>
    <property type="match status" value="1"/>
</dbReference>
<dbReference type="AlphaFoldDB" id="A0AAE3MFN3"/>
<dbReference type="Pfam" id="PF08241">
    <property type="entry name" value="Methyltransf_11"/>
    <property type="match status" value="1"/>
</dbReference>
<dbReference type="InterPro" id="IPR029063">
    <property type="entry name" value="SAM-dependent_MTases_sf"/>
</dbReference>
<evidence type="ECO:0000259" key="1">
    <source>
        <dbReference type="Pfam" id="PF08241"/>
    </source>
</evidence>
<evidence type="ECO:0000313" key="2">
    <source>
        <dbReference type="EMBL" id="MCW3806742.1"/>
    </source>
</evidence>
<comment type="caution">
    <text evidence="2">The sequence shown here is derived from an EMBL/GenBank/DDBJ whole genome shotgun (WGS) entry which is preliminary data.</text>
</comment>
<dbReference type="CDD" id="cd02440">
    <property type="entry name" value="AdoMet_MTases"/>
    <property type="match status" value="1"/>
</dbReference>